<feature type="transmembrane region" description="Helical" evidence="5">
    <location>
        <begin position="233"/>
        <end position="254"/>
    </location>
</feature>
<feature type="non-terminal residue" evidence="6">
    <location>
        <position position="260"/>
    </location>
</feature>
<keyword evidence="2 5" id="KW-0812">Transmembrane</keyword>
<evidence type="ECO:0000256" key="2">
    <source>
        <dbReference type="ARBA" id="ARBA00022692"/>
    </source>
</evidence>
<dbReference type="InterPro" id="IPR007568">
    <property type="entry name" value="RTA1"/>
</dbReference>
<protein>
    <submittedName>
        <fullName evidence="6">RTA1 like protein</fullName>
    </submittedName>
</protein>
<feature type="transmembrane region" description="Helical" evidence="5">
    <location>
        <begin position="107"/>
        <end position="127"/>
    </location>
</feature>
<feature type="transmembrane region" description="Helical" evidence="5">
    <location>
        <begin position="195"/>
        <end position="213"/>
    </location>
</feature>
<evidence type="ECO:0000313" key="7">
    <source>
        <dbReference type="Proteomes" id="UP000245884"/>
    </source>
</evidence>
<keyword evidence="4 5" id="KW-0472">Membrane</keyword>
<dbReference type="STRING" id="1569628.A0A316UWZ1"/>
<gene>
    <name evidence="6" type="ORF">BDZ90DRAFT_209916</name>
</gene>
<proteinExistence type="predicted"/>
<dbReference type="PANTHER" id="PTHR31465:SF1">
    <property type="entry name" value="PROTEIN RTA1-RELATED"/>
    <property type="match status" value="1"/>
</dbReference>
<dbReference type="PANTHER" id="PTHR31465">
    <property type="entry name" value="PROTEIN RTA1-RELATED"/>
    <property type="match status" value="1"/>
</dbReference>
<reference evidence="6 7" key="1">
    <citation type="journal article" date="2018" name="Mol. Biol. Evol.">
        <title>Broad Genomic Sampling Reveals a Smut Pathogenic Ancestry of the Fungal Clade Ustilaginomycotina.</title>
        <authorList>
            <person name="Kijpornyongpan T."/>
            <person name="Mondo S.J."/>
            <person name="Barry K."/>
            <person name="Sandor L."/>
            <person name="Lee J."/>
            <person name="Lipzen A."/>
            <person name="Pangilinan J."/>
            <person name="LaButti K."/>
            <person name="Hainaut M."/>
            <person name="Henrissat B."/>
            <person name="Grigoriev I.V."/>
            <person name="Spatafora J.W."/>
            <person name="Aime M.C."/>
        </authorList>
    </citation>
    <scope>NUCLEOTIDE SEQUENCE [LARGE SCALE GENOMIC DNA]</scope>
    <source>
        <strain evidence="6 7">MCA 5214</strain>
    </source>
</reference>
<dbReference type="GeneID" id="37025884"/>
<dbReference type="RefSeq" id="XP_025364442.1">
    <property type="nucleotide sequence ID" value="XM_025504061.1"/>
</dbReference>
<evidence type="ECO:0000256" key="5">
    <source>
        <dbReference type="SAM" id="Phobius"/>
    </source>
</evidence>
<dbReference type="AlphaFoldDB" id="A0A316UWZ1"/>
<sequence length="260" mass="28785">EHGPYGYEPILWLPILFSGLYALSALLHVAQVSSTRHWWLLVLVFGCIAESAGNGIRIYGHFDARAIDPYIAQQVILVVTPVFFAAVHFATLGRIIELFGQAFTFRYLSPAAITPCFVLLDLASLAVQGTGSGMAATAEVNGKDTTWGGRIVVIGLCVQLVGYACFNWLLLTFVWRAVVTHHSTVSSNRLWTGKFKFFLLTFFLSSLLVLGRSTFRTYEMIKGWVGPISTVEWYFYAFDAAPVCAASLLLNLMFPGWVLP</sequence>
<dbReference type="Proteomes" id="UP000245884">
    <property type="component" value="Unassembled WGS sequence"/>
</dbReference>
<feature type="transmembrane region" description="Helical" evidence="5">
    <location>
        <begin position="71"/>
        <end position="95"/>
    </location>
</feature>
<evidence type="ECO:0000256" key="3">
    <source>
        <dbReference type="ARBA" id="ARBA00022989"/>
    </source>
</evidence>
<accession>A0A316UWZ1</accession>
<feature type="non-terminal residue" evidence="6">
    <location>
        <position position="1"/>
    </location>
</feature>
<comment type="subcellular location">
    <subcellularLocation>
        <location evidence="1">Membrane</location>
        <topology evidence="1">Multi-pass membrane protein</topology>
    </subcellularLocation>
</comment>
<keyword evidence="7" id="KW-1185">Reference proteome</keyword>
<dbReference type="Pfam" id="PF04479">
    <property type="entry name" value="RTA1"/>
    <property type="match status" value="1"/>
</dbReference>
<evidence type="ECO:0000256" key="1">
    <source>
        <dbReference type="ARBA" id="ARBA00004141"/>
    </source>
</evidence>
<name>A0A316UWZ1_9BASI</name>
<evidence type="ECO:0000313" key="6">
    <source>
        <dbReference type="EMBL" id="PWN29830.1"/>
    </source>
</evidence>
<dbReference type="GO" id="GO:0016020">
    <property type="term" value="C:membrane"/>
    <property type="evidence" value="ECO:0007669"/>
    <property type="project" value="UniProtKB-SubCell"/>
</dbReference>
<feature type="transmembrane region" description="Helical" evidence="5">
    <location>
        <begin position="12"/>
        <end position="30"/>
    </location>
</feature>
<feature type="transmembrane region" description="Helical" evidence="5">
    <location>
        <begin position="37"/>
        <end position="59"/>
    </location>
</feature>
<keyword evidence="3 5" id="KW-1133">Transmembrane helix</keyword>
<organism evidence="6 7">
    <name type="scientific">Jaminaea rosea</name>
    <dbReference type="NCBI Taxonomy" id="1569628"/>
    <lineage>
        <taxon>Eukaryota</taxon>
        <taxon>Fungi</taxon>
        <taxon>Dikarya</taxon>
        <taxon>Basidiomycota</taxon>
        <taxon>Ustilaginomycotina</taxon>
        <taxon>Exobasidiomycetes</taxon>
        <taxon>Microstromatales</taxon>
        <taxon>Microstromatales incertae sedis</taxon>
        <taxon>Jaminaea</taxon>
    </lineage>
</organism>
<dbReference type="EMBL" id="KZ819663">
    <property type="protein sequence ID" value="PWN29830.1"/>
    <property type="molecule type" value="Genomic_DNA"/>
</dbReference>
<dbReference type="OrthoDB" id="3358017at2759"/>
<evidence type="ECO:0000256" key="4">
    <source>
        <dbReference type="ARBA" id="ARBA00023136"/>
    </source>
</evidence>
<feature type="transmembrane region" description="Helical" evidence="5">
    <location>
        <begin position="147"/>
        <end position="174"/>
    </location>
</feature>